<feature type="compositionally biased region" description="Polar residues" evidence="1">
    <location>
        <begin position="25"/>
        <end position="36"/>
    </location>
</feature>
<keyword evidence="3" id="KW-1185">Reference proteome</keyword>
<organism evidence="2 3">
    <name type="scientific">Chaetoceros tenuissimus</name>
    <dbReference type="NCBI Taxonomy" id="426638"/>
    <lineage>
        <taxon>Eukaryota</taxon>
        <taxon>Sar</taxon>
        <taxon>Stramenopiles</taxon>
        <taxon>Ochrophyta</taxon>
        <taxon>Bacillariophyta</taxon>
        <taxon>Coscinodiscophyceae</taxon>
        <taxon>Chaetocerotophycidae</taxon>
        <taxon>Chaetocerotales</taxon>
        <taxon>Chaetocerotaceae</taxon>
        <taxon>Chaetoceros</taxon>
    </lineage>
</organism>
<dbReference type="Proteomes" id="UP001054902">
    <property type="component" value="Unassembled WGS sequence"/>
</dbReference>
<proteinExistence type="predicted"/>
<gene>
    <name evidence="2" type="ORF">CTEN210_18549</name>
</gene>
<dbReference type="InterPro" id="IPR032675">
    <property type="entry name" value="LRR_dom_sf"/>
</dbReference>
<sequence length="740" mass="85267">MVSVRKLMRGMSSRRNLGKAKTAVEEQQQETASSSYEARDEQESSESTIKTQETYLPSTQMNLVSIVEKTEERAMRITDLQTVAEVIRQRCEMEQWTSTLTGELLSPEQVNLYDLNYYYIQPKTVPNGVVLHGLEDREYRMGQVIYQVHENECEQYKKPYGRVLKDSTTGSVWMSVEKGKFNPDLDTFVQEDAESPPENIGSPSFVEFNEGKRSSLKEILHSAPTKPDWFISHTWSDSVLKFVERCEYHARSYCTTWTPQGKKFDQDKYNSYSYWICAYANNQHELATEINSSPVESAFMKAIMNSNGTLIMTDHDASSLSRIWCDFEVFMTIMNAQSMDIVALDEEHRPCLLTEKLLPSDEDAEDKAWRDMHFPKHFFLQSFEIALQNGNASQIEDKARILKAMVSMKDIVKNKNINWNDDGPLQRLMNEKMLKEEHLAYQLANEALHAKFAIYAWPLAHQHEQVKNFNGSKALSRSTESLPFSNILLNVMNCNFDTTLQTTSPDEEPKDEKVEVEPDAKEIIDLSAITSKAALLDRFEITLIGTNKHSFLNVFAGIPYNCRYVRLEFHDCENITDEVFFALWEKLSQLKHLIHFDIKIGNLSNTHSDALVTHPRKGLAAVLPKMKKLETLILDIEGDTYQHKSCFTEKSIHRLSKAIPSKTNLKTLKVDFGEQRVYICESKDEVEWWKVSVSSYQKDRPHHGFGNSLSDYAVIHGSQYTQKKEKMFFGPIKRLFFGFN</sequence>
<accession>A0AAD3HGE6</accession>
<dbReference type="EMBL" id="BLLK01000077">
    <property type="protein sequence ID" value="GFH62073.1"/>
    <property type="molecule type" value="Genomic_DNA"/>
</dbReference>
<dbReference type="Gene3D" id="3.80.10.10">
    <property type="entry name" value="Ribonuclease Inhibitor"/>
    <property type="match status" value="1"/>
</dbReference>
<feature type="region of interest" description="Disordered" evidence="1">
    <location>
        <begin position="1"/>
        <end position="51"/>
    </location>
</feature>
<comment type="caution">
    <text evidence="2">The sequence shown here is derived from an EMBL/GenBank/DDBJ whole genome shotgun (WGS) entry which is preliminary data.</text>
</comment>
<evidence type="ECO:0000313" key="3">
    <source>
        <dbReference type="Proteomes" id="UP001054902"/>
    </source>
</evidence>
<evidence type="ECO:0000313" key="2">
    <source>
        <dbReference type="EMBL" id="GFH62073.1"/>
    </source>
</evidence>
<dbReference type="AlphaFoldDB" id="A0AAD3HGE6"/>
<reference evidence="2 3" key="1">
    <citation type="journal article" date="2021" name="Sci. Rep.">
        <title>The genome of the diatom Chaetoceros tenuissimus carries an ancient integrated fragment of an extant virus.</title>
        <authorList>
            <person name="Hongo Y."/>
            <person name="Kimura K."/>
            <person name="Takaki Y."/>
            <person name="Yoshida Y."/>
            <person name="Baba S."/>
            <person name="Kobayashi G."/>
            <person name="Nagasaki K."/>
            <person name="Hano T."/>
            <person name="Tomaru Y."/>
        </authorList>
    </citation>
    <scope>NUCLEOTIDE SEQUENCE [LARGE SCALE GENOMIC DNA]</scope>
    <source>
        <strain evidence="2 3">NIES-3715</strain>
    </source>
</reference>
<protein>
    <submittedName>
        <fullName evidence="2">Uncharacterized protein</fullName>
    </submittedName>
</protein>
<dbReference type="SUPFAM" id="SSF52047">
    <property type="entry name" value="RNI-like"/>
    <property type="match status" value="1"/>
</dbReference>
<evidence type="ECO:0000256" key="1">
    <source>
        <dbReference type="SAM" id="MobiDB-lite"/>
    </source>
</evidence>
<name>A0AAD3HGE6_9STRA</name>